<dbReference type="GO" id="GO:0016757">
    <property type="term" value="F:glycosyltransferase activity"/>
    <property type="evidence" value="ECO:0007669"/>
    <property type="project" value="UniProtKB-ARBA"/>
</dbReference>
<evidence type="ECO:0000259" key="2">
    <source>
        <dbReference type="Pfam" id="PF13439"/>
    </source>
</evidence>
<reference evidence="4" key="1">
    <citation type="submission" date="2020-06" db="EMBL/GenBank/DDBJ databases">
        <title>Draft genomic sequecing of Geomonas sp. Red745.</title>
        <authorList>
            <person name="Itoh H."/>
            <person name="Xu Z.X."/>
            <person name="Ushijima N."/>
            <person name="Masuda Y."/>
            <person name="Shiratori Y."/>
            <person name="Senoo K."/>
        </authorList>
    </citation>
    <scope>NUCLEOTIDE SEQUENCE [LARGE SCALE GENOMIC DNA]</scope>
    <source>
        <strain evidence="4">Red745</strain>
    </source>
</reference>
<proteinExistence type="predicted"/>
<keyword evidence="3" id="KW-0808">Transferase</keyword>
<dbReference type="Proteomes" id="UP000587586">
    <property type="component" value="Unassembled WGS sequence"/>
</dbReference>
<keyword evidence="4" id="KW-1185">Reference proteome</keyword>
<evidence type="ECO:0000256" key="1">
    <source>
        <dbReference type="SAM" id="Phobius"/>
    </source>
</evidence>
<keyword evidence="1" id="KW-0812">Transmembrane</keyword>
<dbReference type="SUPFAM" id="SSF53756">
    <property type="entry name" value="UDP-Glycosyltransferase/glycogen phosphorylase"/>
    <property type="match status" value="1"/>
</dbReference>
<sequence length="386" mass="41281">MGAGRGADPARPLALLLPDLGCGGAERVAVNLANAYRARGFEVDLVLMSCQGPLLNRLDPGVHLVDLGAQRIRQVLVPLIAYLRRRRPAALLACMWPLSLIGIWAGFLSGAGTRVVVAEHTTWSTSPLLENPLRRLAFRLSMRFTLPRASGAVTVSRGAADDLASLAGVAPQLIETIYNPVAVAVPAALPDAVLPRGWWEGKHRRLLAVGTLTDIKDYPTLLRALLRVRERCDARLLVLGEGECRGLLEALTAEFGLSGAVFWHGQVPDPAPFYLRAELHVLSSRGEGLPTVIIEALQAGTPVVSTDCPCGPREILCDGRFGRLVPVGDPEALAEAILAALSERHDPAPLRARAADFGIDQAAERYLELLLPEYASSPSPSGRGQG</sequence>
<dbReference type="AlphaFoldDB" id="A0A6V8NCY5"/>
<protein>
    <submittedName>
        <fullName evidence="3">Glycosyl transferase</fullName>
    </submittedName>
</protein>
<comment type="caution">
    <text evidence="3">The sequence shown here is derived from an EMBL/GenBank/DDBJ whole genome shotgun (WGS) entry which is preliminary data.</text>
</comment>
<evidence type="ECO:0000313" key="3">
    <source>
        <dbReference type="EMBL" id="GFO68999.1"/>
    </source>
</evidence>
<organism evidence="3 4">
    <name type="scientific">Geomonas limicola</name>
    <dbReference type="NCBI Taxonomy" id="2740186"/>
    <lineage>
        <taxon>Bacteria</taxon>
        <taxon>Pseudomonadati</taxon>
        <taxon>Thermodesulfobacteriota</taxon>
        <taxon>Desulfuromonadia</taxon>
        <taxon>Geobacterales</taxon>
        <taxon>Geobacteraceae</taxon>
        <taxon>Geomonas</taxon>
    </lineage>
</organism>
<dbReference type="Pfam" id="PF13692">
    <property type="entry name" value="Glyco_trans_1_4"/>
    <property type="match status" value="1"/>
</dbReference>
<keyword evidence="1" id="KW-1133">Transmembrane helix</keyword>
<feature type="domain" description="Glycosyltransferase subfamily 4-like N-terminal" evidence="2">
    <location>
        <begin position="23"/>
        <end position="182"/>
    </location>
</feature>
<dbReference type="Gene3D" id="3.40.50.2000">
    <property type="entry name" value="Glycogen Phosphorylase B"/>
    <property type="match status" value="2"/>
</dbReference>
<dbReference type="InterPro" id="IPR028098">
    <property type="entry name" value="Glyco_trans_4-like_N"/>
</dbReference>
<gene>
    <name evidence="3" type="ORF">GMLC_25780</name>
</gene>
<dbReference type="PANTHER" id="PTHR12526">
    <property type="entry name" value="GLYCOSYLTRANSFERASE"/>
    <property type="match status" value="1"/>
</dbReference>
<accession>A0A6V8NCY5</accession>
<dbReference type="EMBL" id="BLXZ01000005">
    <property type="protein sequence ID" value="GFO68999.1"/>
    <property type="molecule type" value="Genomic_DNA"/>
</dbReference>
<evidence type="ECO:0000313" key="4">
    <source>
        <dbReference type="Proteomes" id="UP000587586"/>
    </source>
</evidence>
<feature type="transmembrane region" description="Helical" evidence="1">
    <location>
        <begin position="89"/>
        <end position="107"/>
    </location>
</feature>
<dbReference type="Pfam" id="PF13439">
    <property type="entry name" value="Glyco_transf_4"/>
    <property type="match status" value="1"/>
</dbReference>
<dbReference type="RefSeq" id="WP_183361554.1">
    <property type="nucleotide sequence ID" value="NZ_BLXZ01000005.1"/>
</dbReference>
<dbReference type="CDD" id="cd03811">
    <property type="entry name" value="GT4_GT28_WabH-like"/>
    <property type="match status" value="1"/>
</dbReference>
<keyword evidence="1" id="KW-0472">Membrane</keyword>
<name>A0A6V8NCY5_9BACT</name>